<protein>
    <recommendedName>
        <fullName evidence="9">Beta-glucosidase</fullName>
    </recommendedName>
</protein>
<dbReference type="SUPFAM" id="SSF51445">
    <property type="entry name" value="(Trans)glycosidases"/>
    <property type="match status" value="1"/>
</dbReference>
<evidence type="ECO:0000256" key="5">
    <source>
        <dbReference type="RuleBase" id="RU003690"/>
    </source>
</evidence>
<comment type="caution">
    <text evidence="7">The sequence shown here is derived from an EMBL/GenBank/DDBJ whole genome shotgun (WGS) entry which is preliminary data.</text>
</comment>
<proteinExistence type="inferred from homology"/>
<gene>
    <name evidence="7" type="ORF">A2751_00355</name>
</gene>
<dbReference type="AlphaFoldDB" id="A0A1F5NPW2"/>
<evidence type="ECO:0000256" key="2">
    <source>
        <dbReference type="ARBA" id="ARBA00022801"/>
    </source>
</evidence>
<evidence type="ECO:0008006" key="9">
    <source>
        <dbReference type="Google" id="ProtNLM"/>
    </source>
</evidence>
<dbReference type="PROSITE" id="PS00653">
    <property type="entry name" value="GLYCOSYL_HYDROL_F1_2"/>
    <property type="match status" value="1"/>
</dbReference>
<evidence type="ECO:0000313" key="7">
    <source>
        <dbReference type="EMBL" id="OGE79562.1"/>
    </source>
</evidence>
<sequence length="389" mass="45463">MLKFPEGFLWGASTSSYQVEGGISNNDWAVSERVPKAGLACDTYNRYPEDFAIAKYLHHNAHRLSLEWARIEPEKGHFDEDALYHYHSMLSFLKDNGFKTFVTLHHFTNPVWVANQGGWANSKTTKDFCEYVSKAVQSLGQLVDFWITVNEPKMYAGMAYAQGIWPPFQKGFLKPKKVYDSLLTAHNQAYDIIHAYDPEAQVGFSQNIAWSEAKHKGLDRLAIQFADWLSYSALDKTRHDFIGLNHYMYYRVHLAFSWRHYLNISRGEKLTERGWAIHPDALYYVLMKLKKYRKPIYITENGIADRTDRYRTSYIHDYLRAVHRAIQDGADVRGYLHWSLLDNFEWEDGYKWKFGLVEVDFKTQKRTIRESAFAYSHICQDNAIEITSN</sequence>
<dbReference type="PANTHER" id="PTHR10353">
    <property type="entry name" value="GLYCOSYL HYDROLASE"/>
    <property type="match status" value="1"/>
</dbReference>
<evidence type="ECO:0000256" key="3">
    <source>
        <dbReference type="ARBA" id="ARBA00023295"/>
    </source>
</evidence>
<dbReference type="InterPro" id="IPR001360">
    <property type="entry name" value="Glyco_hydro_1"/>
</dbReference>
<dbReference type="Pfam" id="PF00232">
    <property type="entry name" value="Glyco_hydro_1"/>
    <property type="match status" value="2"/>
</dbReference>
<dbReference type="InterPro" id="IPR017853">
    <property type="entry name" value="GH"/>
</dbReference>
<dbReference type="InterPro" id="IPR033132">
    <property type="entry name" value="GH_1_N_CS"/>
</dbReference>
<feature type="active site" description="Nucleophile" evidence="4">
    <location>
        <position position="300"/>
    </location>
</feature>
<accession>A0A1F5NPW2</accession>
<dbReference type="PRINTS" id="PR00131">
    <property type="entry name" value="GLHYDRLASE1"/>
</dbReference>
<dbReference type="PROSITE" id="PS00572">
    <property type="entry name" value="GLYCOSYL_HYDROL_F1_1"/>
    <property type="match status" value="1"/>
</dbReference>
<comment type="similarity">
    <text evidence="1 5">Belongs to the glycosyl hydrolase 1 family.</text>
</comment>
<dbReference type="Gene3D" id="3.20.20.80">
    <property type="entry name" value="Glycosidases"/>
    <property type="match status" value="1"/>
</dbReference>
<dbReference type="STRING" id="1817824.A2751_00355"/>
<keyword evidence="2 6" id="KW-0378">Hydrolase</keyword>
<evidence type="ECO:0000256" key="6">
    <source>
        <dbReference type="RuleBase" id="RU004468"/>
    </source>
</evidence>
<reference evidence="7 8" key="1">
    <citation type="journal article" date="2016" name="Nat. Commun.">
        <title>Thousands of microbial genomes shed light on interconnected biogeochemical processes in an aquifer system.</title>
        <authorList>
            <person name="Anantharaman K."/>
            <person name="Brown C.T."/>
            <person name="Hug L.A."/>
            <person name="Sharon I."/>
            <person name="Castelle C.J."/>
            <person name="Probst A.J."/>
            <person name="Thomas B.C."/>
            <person name="Singh A."/>
            <person name="Wilkins M.J."/>
            <person name="Karaoz U."/>
            <person name="Brodie E.L."/>
            <person name="Williams K.H."/>
            <person name="Hubbard S.S."/>
            <person name="Banfield J.F."/>
        </authorList>
    </citation>
    <scope>NUCLEOTIDE SEQUENCE [LARGE SCALE GENOMIC DNA]</scope>
</reference>
<keyword evidence="3 6" id="KW-0326">Glycosidase</keyword>
<dbReference type="PANTHER" id="PTHR10353:SF209">
    <property type="entry name" value="GALACTOLIPID GALACTOSYLTRANSFERASE SFR2, CHLOROPLASTIC"/>
    <property type="match status" value="1"/>
</dbReference>
<organism evidence="7 8">
    <name type="scientific">Candidatus Doudnabacteria bacterium RIFCSPHIGHO2_01_FULL_46_14</name>
    <dbReference type="NCBI Taxonomy" id="1817824"/>
    <lineage>
        <taxon>Bacteria</taxon>
        <taxon>Candidatus Doudnaibacteriota</taxon>
    </lineage>
</organism>
<dbReference type="Proteomes" id="UP000176864">
    <property type="component" value="Unassembled WGS sequence"/>
</dbReference>
<evidence type="ECO:0000256" key="4">
    <source>
        <dbReference type="PROSITE-ProRule" id="PRU10055"/>
    </source>
</evidence>
<dbReference type="InterPro" id="IPR018120">
    <property type="entry name" value="Glyco_hydro_1_AS"/>
</dbReference>
<name>A0A1F5NPW2_9BACT</name>
<dbReference type="GO" id="GO:0008422">
    <property type="term" value="F:beta-glucosidase activity"/>
    <property type="evidence" value="ECO:0007669"/>
    <property type="project" value="TreeGrafter"/>
</dbReference>
<evidence type="ECO:0000256" key="1">
    <source>
        <dbReference type="ARBA" id="ARBA00010838"/>
    </source>
</evidence>
<evidence type="ECO:0000313" key="8">
    <source>
        <dbReference type="Proteomes" id="UP000176864"/>
    </source>
</evidence>
<dbReference type="GO" id="GO:0005975">
    <property type="term" value="P:carbohydrate metabolic process"/>
    <property type="evidence" value="ECO:0007669"/>
    <property type="project" value="InterPro"/>
</dbReference>
<dbReference type="EMBL" id="MFEK01000001">
    <property type="protein sequence ID" value="OGE79562.1"/>
    <property type="molecule type" value="Genomic_DNA"/>
</dbReference>